<evidence type="ECO:0000313" key="2">
    <source>
        <dbReference type="Proteomes" id="UP001310594"/>
    </source>
</evidence>
<proteinExistence type="predicted"/>
<organism evidence="1 2">
    <name type="scientific">Elasticomyces elasticus</name>
    <dbReference type="NCBI Taxonomy" id="574655"/>
    <lineage>
        <taxon>Eukaryota</taxon>
        <taxon>Fungi</taxon>
        <taxon>Dikarya</taxon>
        <taxon>Ascomycota</taxon>
        <taxon>Pezizomycotina</taxon>
        <taxon>Dothideomycetes</taxon>
        <taxon>Dothideomycetidae</taxon>
        <taxon>Mycosphaerellales</taxon>
        <taxon>Teratosphaeriaceae</taxon>
        <taxon>Elasticomyces</taxon>
    </lineage>
</organism>
<dbReference type="EMBL" id="JAVRQU010000020">
    <property type="protein sequence ID" value="KAK5692147.1"/>
    <property type="molecule type" value="Genomic_DNA"/>
</dbReference>
<comment type="caution">
    <text evidence="1">The sequence shown here is derived from an EMBL/GenBank/DDBJ whole genome shotgun (WGS) entry which is preliminary data.</text>
</comment>
<dbReference type="AlphaFoldDB" id="A0AAN7VLT5"/>
<evidence type="ECO:0000313" key="1">
    <source>
        <dbReference type="EMBL" id="KAK5692147.1"/>
    </source>
</evidence>
<accession>A0AAN7VLT5</accession>
<protein>
    <submittedName>
        <fullName evidence="1">Uncharacterized protein</fullName>
    </submittedName>
</protein>
<sequence length="186" mass="21722">MSPDMMCNLPERIQADIIKIAIRFREIDTFVLCEFRDGHGVVPNPNDSVEDQTDLDLVKYKDPDVSDFSTLCRTHDEDDILPYLVDERFKEFWLVVFDSLCRIWARNSFYFPDKAQARFYEVQDLTRDLHALFKRPSGCSYVPRSVKMGIAERLRVIISFLDTCEGILENHNASSRTMYDAHETKP</sequence>
<name>A0AAN7VLT5_9PEZI</name>
<dbReference type="Proteomes" id="UP001310594">
    <property type="component" value="Unassembled WGS sequence"/>
</dbReference>
<reference evidence="1" key="1">
    <citation type="submission" date="2023-08" db="EMBL/GenBank/DDBJ databases">
        <title>Black Yeasts Isolated from many extreme environments.</title>
        <authorList>
            <person name="Coleine C."/>
            <person name="Stajich J.E."/>
            <person name="Selbmann L."/>
        </authorList>
    </citation>
    <scope>NUCLEOTIDE SEQUENCE</scope>
    <source>
        <strain evidence="1">CCFEE 5810</strain>
    </source>
</reference>
<gene>
    <name evidence="1" type="ORF">LTR97_011321</name>
</gene>